<comment type="caution">
    <text evidence="3">The sequence shown here is derived from an EMBL/GenBank/DDBJ whole genome shotgun (WGS) entry which is preliminary data.</text>
</comment>
<dbReference type="STRING" id="1384054.N790_10245"/>
<keyword evidence="1" id="KW-0732">Signal</keyword>
<dbReference type="InterPro" id="IPR037291">
    <property type="entry name" value="DUF4139"/>
</dbReference>
<dbReference type="eggNOG" id="COG5316">
    <property type="taxonomic scope" value="Bacteria"/>
</dbReference>
<dbReference type="PANTHER" id="PTHR38075:SF1">
    <property type="entry name" value="DUF4139 DOMAIN-CONTAINING PROTEIN"/>
    <property type="match status" value="1"/>
</dbReference>
<proteinExistence type="predicted"/>
<dbReference type="OrthoDB" id="9808067at2"/>
<keyword evidence="4" id="KW-1185">Reference proteome</keyword>
<dbReference type="RefSeq" id="WP_043804432.1">
    <property type="nucleotide sequence ID" value="NZ_AVCH01000185.1"/>
</dbReference>
<dbReference type="PATRIC" id="fig|1384054.3.peg.2207"/>
<feature type="signal peptide" evidence="1">
    <location>
        <begin position="1"/>
        <end position="20"/>
    </location>
</feature>
<accession>A0A091B0H5</accession>
<dbReference type="PANTHER" id="PTHR38075">
    <property type="entry name" value="DUF4139 DOMAIN-CONTAINING PROTEIN"/>
    <property type="match status" value="1"/>
</dbReference>
<reference evidence="3 4" key="1">
    <citation type="submission" date="2013-09" db="EMBL/GenBank/DDBJ databases">
        <title>Genome sequencing of Arenimonas malthae.</title>
        <authorList>
            <person name="Chen F."/>
            <person name="Wang G."/>
        </authorList>
    </citation>
    <scope>NUCLEOTIDE SEQUENCE [LARGE SCALE GENOMIC DNA]</scope>
    <source>
        <strain evidence="3 4">CC-JY-1</strain>
    </source>
</reference>
<evidence type="ECO:0000313" key="4">
    <source>
        <dbReference type="Proteomes" id="UP000029392"/>
    </source>
</evidence>
<protein>
    <recommendedName>
        <fullName evidence="2">DUF4139 domain-containing protein</fullName>
    </recommendedName>
</protein>
<feature type="domain" description="DUF4139" evidence="2">
    <location>
        <begin position="185"/>
        <end position="482"/>
    </location>
</feature>
<feature type="chain" id="PRO_5001871116" description="DUF4139 domain-containing protein" evidence="1">
    <location>
        <begin position="21"/>
        <end position="489"/>
    </location>
</feature>
<sequence length="489" mass="51691">MNRSLLALAIAGAVASPALAAAPKLTVYSGDFDAVSRGAGQPGGPGFALYDTRIEFDLQPGDNRVQRGGLPAALDASSVRLQPAGDATVRGQRFDFALADQDELLRRAIGQQVSVEQALGPGRETYTGTLLSAGNGLTLKLADGRVKVLSNYASFELPRLPEGVASEPTLSWTLAAPRAGKQAFDLSFATAGLAWRAEYQATLSGQGQACRMTLDGAAMVANRSGTDFDGVALTLVAGEPNRVSGGGYGVPMAAKSERAVMMVADAAPAPQASGEYHAYRLPGTGDLPQGSVQRLPLVDTAKGIACERRYETRSPMGSWQPPQPIIDANFNTQAGQQPVVASLRFANRKASGLGIPLPAGRMRLFDGADFLGEAALGHTAADTEVALETGTVFDLSAERRHEDFQLDRAGRQMTETVVITVRNAKAGAATVRVQEVLPRWTDWEITASSVPARKLDAQSVAFDLPVPAGGEADVRYTVRYRWAPDVRID</sequence>
<organism evidence="3 4">
    <name type="scientific">Arenimonas malthae CC-JY-1</name>
    <dbReference type="NCBI Taxonomy" id="1384054"/>
    <lineage>
        <taxon>Bacteria</taxon>
        <taxon>Pseudomonadati</taxon>
        <taxon>Pseudomonadota</taxon>
        <taxon>Gammaproteobacteria</taxon>
        <taxon>Lysobacterales</taxon>
        <taxon>Lysobacteraceae</taxon>
        <taxon>Arenimonas</taxon>
    </lineage>
</organism>
<evidence type="ECO:0000259" key="2">
    <source>
        <dbReference type="Pfam" id="PF13598"/>
    </source>
</evidence>
<name>A0A091B0H5_9GAMM</name>
<gene>
    <name evidence="3" type="ORF">N790_10245</name>
</gene>
<dbReference type="Pfam" id="PF13598">
    <property type="entry name" value="DUF4139"/>
    <property type="match status" value="1"/>
</dbReference>
<evidence type="ECO:0000313" key="3">
    <source>
        <dbReference type="EMBL" id="KFN45206.1"/>
    </source>
</evidence>
<dbReference type="EMBL" id="AVCH01000185">
    <property type="protein sequence ID" value="KFN45206.1"/>
    <property type="molecule type" value="Genomic_DNA"/>
</dbReference>
<dbReference type="AlphaFoldDB" id="A0A091B0H5"/>
<dbReference type="Proteomes" id="UP000029392">
    <property type="component" value="Unassembled WGS sequence"/>
</dbReference>
<evidence type="ECO:0000256" key="1">
    <source>
        <dbReference type="SAM" id="SignalP"/>
    </source>
</evidence>